<dbReference type="InterPro" id="IPR001790">
    <property type="entry name" value="Ribosomal_uL10"/>
</dbReference>
<dbReference type="PANTHER" id="PTHR11560">
    <property type="entry name" value="39S RIBOSOMAL PROTEIN L10, MITOCHONDRIAL"/>
    <property type="match status" value="1"/>
</dbReference>
<dbReference type="EMBL" id="CP002697">
    <property type="protein sequence ID" value="AHG60324.1"/>
    <property type="molecule type" value="Genomic_DNA"/>
</dbReference>
<dbReference type="CDD" id="cd05797">
    <property type="entry name" value="Ribosomal_L10"/>
    <property type="match status" value="1"/>
</dbReference>
<dbReference type="GO" id="GO:0015934">
    <property type="term" value="C:large ribosomal subunit"/>
    <property type="evidence" value="ECO:0007669"/>
    <property type="project" value="InterPro"/>
</dbReference>
<evidence type="ECO:0000256" key="3">
    <source>
        <dbReference type="ARBA" id="ARBA00022980"/>
    </source>
</evidence>
<dbReference type="NCBIfam" id="NF000955">
    <property type="entry name" value="PRK00099.1-1"/>
    <property type="match status" value="1"/>
</dbReference>
<comment type="similarity">
    <text evidence="2 6">Belongs to the universal ribosomal protein uL10 family.</text>
</comment>
<protein>
    <recommendedName>
        <fullName evidence="5 6">Large ribosomal subunit protein uL10</fullName>
    </recommendedName>
</protein>
<dbReference type="HAMAP" id="MF_00362">
    <property type="entry name" value="Ribosomal_uL10"/>
    <property type="match status" value="1"/>
</dbReference>
<dbReference type="Pfam" id="PF00466">
    <property type="entry name" value="Ribosomal_L10"/>
    <property type="match status" value="1"/>
</dbReference>
<accession>W0P0Q4</accession>
<organism evidence="7 8">
    <name type="scientific">Buchnera aphidicola str. USDA</name>
    <name type="common">Myzus persicae</name>
    <dbReference type="NCBI Taxonomy" id="1009856"/>
    <lineage>
        <taxon>Bacteria</taxon>
        <taxon>Pseudomonadati</taxon>
        <taxon>Pseudomonadota</taxon>
        <taxon>Gammaproteobacteria</taxon>
        <taxon>Enterobacterales</taxon>
        <taxon>Erwiniaceae</taxon>
        <taxon>Buchnera</taxon>
    </lineage>
</organism>
<dbReference type="AlphaFoldDB" id="W0P0Q4"/>
<dbReference type="PATRIC" id="fig|1009856.3.peg.36"/>
<dbReference type="Gene3D" id="6.10.250.2350">
    <property type="match status" value="1"/>
</dbReference>
<dbReference type="InterPro" id="IPR002363">
    <property type="entry name" value="Ribosomal_uL10_CS_bac"/>
</dbReference>
<dbReference type="GO" id="GO:0006412">
    <property type="term" value="P:translation"/>
    <property type="evidence" value="ECO:0007669"/>
    <property type="project" value="UniProtKB-UniRule"/>
</dbReference>
<keyword evidence="6" id="KW-0694">RNA-binding</keyword>
<dbReference type="PROSITE" id="PS01109">
    <property type="entry name" value="RIBOSOMAL_L10"/>
    <property type="match status" value="1"/>
</dbReference>
<dbReference type="GO" id="GO:0070180">
    <property type="term" value="F:large ribosomal subunit rRNA binding"/>
    <property type="evidence" value="ECO:0007669"/>
    <property type="project" value="UniProtKB-UniRule"/>
</dbReference>
<evidence type="ECO:0000256" key="4">
    <source>
        <dbReference type="ARBA" id="ARBA00023274"/>
    </source>
</evidence>
<evidence type="ECO:0000256" key="1">
    <source>
        <dbReference type="ARBA" id="ARBA00002633"/>
    </source>
</evidence>
<sequence length="179" mass="19802">MNYRSFLSTGESDKMALNLNEKKIIVSKINKISKTALSAVTADSQGISVNKINKLRKSGREIGVKMSIVQNTLLSLAIKNTVFECLKKKIKGSTFIAYSMIHPGSGARLFKEFSKKYTQFKITGAAFEGKLLSTLEINQLADMPTYKEAIIKLLLVLKMSVAGKLIYTLSAIKKKKETS</sequence>
<name>W0P0Q4_BUCMP</name>
<dbReference type="InterPro" id="IPR043141">
    <property type="entry name" value="Ribosomal_uL10-like_sf"/>
</dbReference>
<evidence type="ECO:0000256" key="5">
    <source>
        <dbReference type="ARBA" id="ARBA00035202"/>
    </source>
</evidence>
<dbReference type="GO" id="GO:0003735">
    <property type="term" value="F:structural constituent of ribosome"/>
    <property type="evidence" value="ECO:0007669"/>
    <property type="project" value="InterPro"/>
</dbReference>
<keyword evidence="6" id="KW-0699">rRNA-binding</keyword>
<dbReference type="Gene3D" id="3.30.70.1730">
    <property type="match status" value="1"/>
</dbReference>
<dbReference type="HOGENOM" id="CLU_092227_0_2_6"/>
<comment type="subunit">
    <text evidence="6">Part of the ribosomal stalk of the 50S ribosomal subunit. The N-terminus interacts with L11 and the large rRNA to form the base of the stalk. The C-terminus forms an elongated spine to which L12 dimers bind in a sequential fashion forming a multimeric L10(L12)X complex.</text>
</comment>
<gene>
    <name evidence="7" type="primary">rplj</name>
    <name evidence="6" type="synonym">rplJ</name>
    <name evidence="7" type="ORF">BUMPUSDA_CDS00549</name>
</gene>
<keyword evidence="4 6" id="KW-0687">Ribonucleoprotein</keyword>
<dbReference type="KEGG" id="bapu:BUMPUSDA_CDS00549"/>
<dbReference type="InterPro" id="IPR047865">
    <property type="entry name" value="Ribosomal_uL10_bac_type"/>
</dbReference>
<evidence type="ECO:0000313" key="7">
    <source>
        <dbReference type="EMBL" id="AHG60324.1"/>
    </source>
</evidence>
<dbReference type="Proteomes" id="UP000019087">
    <property type="component" value="Chromosome"/>
</dbReference>
<evidence type="ECO:0000256" key="2">
    <source>
        <dbReference type="ARBA" id="ARBA00008889"/>
    </source>
</evidence>
<comment type="function">
    <text evidence="1 6">Forms part of the ribosomal stalk, playing a central role in the interaction of the ribosome with GTP-bound translation factors.</text>
</comment>
<dbReference type="InterPro" id="IPR022973">
    <property type="entry name" value="Ribosomal_uL10_bac"/>
</dbReference>
<proteinExistence type="inferred from homology"/>
<evidence type="ECO:0000313" key="8">
    <source>
        <dbReference type="Proteomes" id="UP000019087"/>
    </source>
</evidence>
<keyword evidence="3 6" id="KW-0689">Ribosomal protein</keyword>
<reference evidence="7 8" key="1">
    <citation type="journal article" date="2013" name="BMC Genomics">
        <title>Comparative analysis of genome sequences from four strains of the Buchnera aphidicola Mp endosymbion of the green peach aphid, Myzus persicae.</title>
        <authorList>
            <person name="Jiang Z."/>
            <person name="Jones D.H."/>
            <person name="Khuri S."/>
            <person name="Tsinoremas N.F."/>
            <person name="Wyss T."/>
            <person name="Jander G."/>
            <person name="Wilson A.C."/>
        </authorList>
    </citation>
    <scope>NUCLEOTIDE SEQUENCE [LARGE SCALE GENOMIC DNA]</scope>
    <source>
        <strain evidence="8">str. USDA (Myzus persicae)</strain>
    </source>
</reference>
<evidence type="ECO:0000256" key="6">
    <source>
        <dbReference type="HAMAP-Rule" id="MF_00362"/>
    </source>
</evidence>
<dbReference type="SUPFAM" id="SSF160369">
    <property type="entry name" value="Ribosomal protein L10-like"/>
    <property type="match status" value="1"/>
</dbReference>